<dbReference type="Gene3D" id="2.120.10.30">
    <property type="entry name" value="TolB, C-terminal domain"/>
    <property type="match status" value="1"/>
</dbReference>
<name>A0ABQ1UPJ6_9BACT</name>
<dbReference type="InterPro" id="IPR053224">
    <property type="entry name" value="Sensory_adhesion_molecule"/>
</dbReference>
<dbReference type="InterPro" id="IPR011042">
    <property type="entry name" value="6-blade_b-propeller_TolB-like"/>
</dbReference>
<dbReference type="SUPFAM" id="SSF101898">
    <property type="entry name" value="NHL repeat"/>
    <property type="match status" value="1"/>
</dbReference>
<keyword evidence="1" id="KW-0732">Signal</keyword>
<protein>
    <submittedName>
        <fullName evidence="2">Gluconolaconase</fullName>
    </submittedName>
</protein>
<organism evidence="2 3">
    <name type="scientific">Hymenobacter cavernae</name>
    <dbReference type="NCBI Taxonomy" id="2044852"/>
    <lineage>
        <taxon>Bacteria</taxon>
        <taxon>Pseudomonadati</taxon>
        <taxon>Bacteroidota</taxon>
        <taxon>Cytophagia</taxon>
        <taxon>Cytophagales</taxon>
        <taxon>Hymenobacteraceae</taxon>
        <taxon>Hymenobacter</taxon>
    </lineage>
</organism>
<gene>
    <name evidence="2" type="ORF">GCM10011383_39620</name>
</gene>
<dbReference type="Proteomes" id="UP000632273">
    <property type="component" value="Unassembled WGS sequence"/>
</dbReference>
<dbReference type="PANTHER" id="PTHR31460:SF3">
    <property type="entry name" value="MESOCENTIN"/>
    <property type="match status" value="1"/>
</dbReference>
<comment type="caution">
    <text evidence="2">The sequence shown here is derived from an EMBL/GenBank/DDBJ whole genome shotgun (WGS) entry which is preliminary data.</text>
</comment>
<keyword evidence="3" id="KW-1185">Reference proteome</keyword>
<evidence type="ECO:0000313" key="2">
    <source>
        <dbReference type="EMBL" id="GGF24040.1"/>
    </source>
</evidence>
<accession>A0ABQ1UPJ6</accession>
<reference evidence="3" key="1">
    <citation type="journal article" date="2019" name="Int. J. Syst. Evol. Microbiol.">
        <title>The Global Catalogue of Microorganisms (GCM) 10K type strain sequencing project: providing services to taxonomists for standard genome sequencing and annotation.</title>
        <authorList>
            <consortium name="The Broad Institute Genomics Platform"/>
            <consortium name="The Broad Institute Genome Sequencing Center for Infectious Disease"/>
            <person name="Wu L."/>
            <person name="Ma J."/>
        </authorList>
    </citation>
    <scope>NUCLEOTIDE SEQUENCE [LARGE SCALE GENOMIC DNA]</scope>
    <source>
        <strain evidence="3">CGMCC 1.15197</strain>
    </source>
</reference>
<dbReference type="PANTHER" id="PTHR31460">
    <property type="match status" value="1"/>
</dbReference>
<evidence type="ECO:0000256" key="1">
    <source>
        <dbReference type="SAM" id="SignalP"/>
    </source>
</evidence>
<proteinExistence type="predicted"/>
<feature type="signal peptide" evidence="1">
    <location>
        <begin position="1"/>
        <end position="24"/>
    </location>
</feature>
<dbReference type="EMBL" id="BMHT01000008">
    <property type="protein sequence ID" value="GGF24040.1"/>
    <property type="molecule type" value="Genomic_DNA"/>
</dbReference>
<sequence>MSVSSLFRPSLTLGLLLGSLLLVASGCTDDTDDLSLKHQDTITVDESVQGLYPEGVQFDAQNNTFLAGSQTRNTIGRVQDDGIYRVFIRDTSLISSVGLSLDPTRDRLLVAVSDPGYNTALSKTRTKGKLARVVIFNSNTGIRVQDGYLNLSDQFRKGGPHFANDIALDNAGTAYVTDSFSPVIYRINSQNRVTIFAKGDTLLAPSAADVFGMNGIVHKSTSDGNYLLVIKSDTGTLLKIEVKGEVAGAISQVAVDQDLSGGDGMLFQDSTLLVVSNKQNKVFRLYSTDNWKSATNLGTFSALPNNAYPTTLARRTAFEAYVLYSGLNSLQNNQTPPTGFTIQKVKF</sequence>
<feature type="chain" id="PRO_5046612658" evidence="1">
    <location>
        <begin position="25"/>
        <end position="347"/>
    </location>
</feature>
<dbReference type="RefSeq" id="WP_188815793.1">
    <property type="nucleotide sequence ID" value="NZ_BMHT01000008.1"/>
</dbReference>
<evidence type="ECO:0000313" key="3">
    <source>
        <dbReference type="Proteomes" id="UP000632273"/>
    </source>
</evidence>